<comment type="caution">
    <text evidence="5">The sequence shown here is derived from an EMBL/GenBank/DDBJ whole genome shotgun (WGS) entry which is preliminary data.</text>
</comment>
<evidence type="ECO:0000256" key="3">
    <source>
        <dbReference type="ARBA" id="ARBA00022691"/>
    </source>
</evidence>
<dbReference type="CDD" id="cd03714">
    <property type="entry name" value="RT_DIRS1"/>
    <property type="match status" value="1"/>
</dbReference>
<organism evidence="5 6">
    <name type="scientific">Ranitomeya imitator</name>
    <name type="common">mimic poison frog</name>
    <dbReference type="NCBI Taxonomy" id="111125"/>
    <lineage>
        <taxon>Eukaryota</taxon>
        <taxon>Metazoa</taxon>
        <taxon>Chordata</taxon>
        <taxon>Craniata</taxon>
        <taxon>Vertebrata</taxon>
        <taxon>Euteleostomi</taxon>
        <taxon>Amphibia</taxon>
        <taxon>Batrachia</taxon>
        <taxon>Anura</taxon>
        <taxon>Neobatrachia</taxon>
        <taxon>Hyloidea</taxon>
        <taxon>Dendrobatidae</taxon>
        <taxon>Dendrobatinae</taxon>
        <taxon>Ranitomeya</taxon>
    </lineage>
</organism>
<dbReference type="InterPro" id="IPR043128">
    <property type="entry name" value="Rev_trsase/Diguanyl_cyclase"/>
</dbReference>
<dbReference type="Pfam" id="PF00078">
    <property type="entry name" value="RVT_1"/>
    <property type="match status" value="1"/>
</dbReference>
<dbReference type="InterPro" id="IPR055135">
    <property type="entry name" value="PRMT_dom"/>
</dbReference>
<dbReference type="Proteomes" id="UP001176940">
    <property type="component" value="Unassembled WGS sequence"/>
</dbReference>
<dbReference type="SUPFAM" id="SSF53335">
    <property type="entry name" value="S-adenosyl-L-methionine-dependent methyltransferases"/>
    <property type="match status" value="1"/>
</dbReference>
<keyword evidence="3" id="KW-0949">S-adenosyl-L-methionine</keyword>
<evidence type="ECO:0000313" key="5">
    <source>
        <dbReference type="EMBL" id="CAJ0955088.1"/>
    </source>
</evidence>
<reference evidence="5" key="1">
    <citation type="submission" date="2023-07" db="EMBL/GenBank/DDBJ databases">
        <authorList>
            <person name="Stuckert A."/>
        </authorList>
    </citation>
    <scope>NUCLEOTIDE SEQUENCE</scope>
</reference>
<evidence type="ECO:0000256" key="2">
    <source>
        <dbReference type="ARBA" id="ARBA00012180"/>
    </source>
</evidence>
<dbReference type="EMBL" id="CAUEEQ010039607">
    <property type="protein sequence ID" value="CAJ0955088.1"/>
    <property type="molecule type" value="Genomic_DNA"/>
</dbReference>
<accession>A0ABN9M2I4</accession>
<dbReference type="PANTHER" id="PTHR33050">
    <property type="entry name" value="REVERSE TRANSCRIPTASE DOMAIN-CONTAINING PROTEIN"/>
    <property type="match status" value="1"/>
</dbReference>
<sequence>MQKGEFLASIDIQDAYLHIPIFPPHQRFLRFAIHDEHFQFTALPFGLATAPRVFTKVMMAIISILLYRCMVVLPYLDDLLIKGPSFQACADCVASRRPTTAAVYLVSTTLKLAGIDSNSKWGKCLYGALYGAITPVAIQEFFSRPKPDYILKPEDCLSKPCTLLDVNMKTLRVEDLESMSGDFHFHVDRDGIFHGFTAWFSVQFQNIDNQEQVELDTGPFNQLTHWKHTLFMLDEPLHVYSGDRIAGSAVFKRNPIWRRHLSVTITWTVTSSSQTVQGGCKVFPIWSRTRPQLKSLPTAGAPPSSLQGRQFLHGPDLPTPAAGDHMECRLHVSSPGARPNAVQLALSTWGLNFVDVQRPLSMPSERPPLSHHCESGWHKEAAPAWAYSWKSRDPAHAVHVAPPPELALLALCEILSKGA</sequence>
<dbReference type="Gene3D" id="3.10.10.10">
    <property type="entry name" value="HIV Type 1 Reverse Transcriptase, subunit A, domain 1"/>
    <property type="match status" value="1"/>
</dbReference>
<feature type="domain" description="Reverse transcriptase" evidence="4">
    <location>
        <begin position="1"/>
        <end position="168"/>
    </location>
</feature>
<keyword evidence="6" id="KW-1185">Reference proteome</keyword>
<dbReference type="Pfam" id="PF22528">
    <property type="entry name" value="PRMT_C"/>
    <property type="match status" value="1"/>
</dbReference>
<dbReference type="SUPFAM" id="SSF56672">
    <property type="entry name" value="DNA/RNA polymerases"/>
    <property type="match status" value="1"/>
</dbReference>
<evidence type="ECO:0000313" key="6">
    <source>
        <dbReference type="Proteomes" id="UP001176940"/>
    </source>
</evidence>
<comment type="similarity">
    <text evidence="1">Belongs to the beta type-B retroviral polymerase family. HERV class-II K(HML-2) pol subfamily.</text>
</comment>
<dbReference type="InterPro" id="IPR052055">
    <property type="entry name" value="Hepadnavirus_pol/RT"/>
</dbReference>
<dbReference type="InterPro" id="IPR043502">
    <property type="entry name" value="DNA/RNA_pol_sf"/>
</dbReference>
<evidence type="ECO:0000259" key="4">
    <source>
        <dbReference type="PROSITE" id="PS50878"/>
    </source>
</evidence>
<dbReference type="EC" id="3.1.26.4" evidence="2"/>
<protein>
    <recommendedName>
        <fullName evidence="2">ribonuclease H</fullName>
        <ecNumber evidence="2">3.1.26.4</ecNumber>
    </recommendedName>
</protein>
<dbReference type="Gene3D" id="2.70.160.11">
    <property type="entry name" value="Hnrnp arginine n-methyltransferase1"/>
    <property type="match status" value="1"/>
</dbReference>
<dbReference type="InterPro" id="IPR000477">
    <property type="entry name" value="RT_dom"/>
</dbReference>
<dbReference type="Gene3D" id="3.30.70.270">
    <property type="match status" value="1"/>
</dbReference>
<dbReference type="PROSITE" id="PS50878">
    <property type="entry name" value="RT_POL"/>
    <property type="match status" value="1"/>
</dbReference>
<dbReference type="PANTHER" id="PTHR33050:SF7">
    <property type="entry name" value="RIBONUCLEASE H"/>
    <property type="match status" value="1"/>
</dbReference>
<dbReference type="InterPro" id="IPR029063">
    <property type="entry name" value="SAM-dependent_MTases_sf"/>
</dbReference>
<evidence type="ECO:0000256" key="1">
    <source>
        <dbReference type="ARBA" id="ARBA00010879"/>
    </source>
</evidence>
<name>A0ABN9M2I4_9NEOB</name>
<proteinExistence type="inferred from homology"/>
<gene>
    <name evidence="5" type="ORF">RIMI_LOCUS14989013</name>
</gene>